<dbReference type="CDD" id="cd07197">
    <property type="entry name" value="nitrilase"/>
    <property type="match status" value="1"/>
</dbReference>
<protein>
    <submittedName>
        <fullName evidence="3">Predicted amidohydrolase</fullName>
    </submittedName>
</protein>
<dbReference type="EMBL" id="FNGS01000005">
    <property type="protein sequence ID" value="SDM22227.1"/>
    <property type="molecule type" value="Genomic_DNA"/>
</dbReference>
<accession>A0A1G9RH89</accession>
<dbReference type="AlphaFoldDB" id="A0A1G9RH89"/>
<dbReference type="PROSITE" id="PS50263">
    <property type="entry name" value="CN_HYDROLASE"/>
    <property type="match status" value="1"/>
</dbReference>
<dbReference type="RefSeq" id="WP_093203541.1">
    <property type="nucleotide sequence ID" value="NZ_FNGS01000005.1"/>
</dbReference>
<evidence type="ECO:0000313" key="3">
    <source>
        <dbReference type="EMBL" id="SDM22227.1"/>
    </source>
</evidence>
<dbReference type="InterPro" id="IPR036526">
    <property type="entry name" value="C-N_Hydrolase_sf"/>
</dbReference>
<keyword evidence="4" id="KW-1185">Reference proteome</keyword>
<dbReference type="Proteomes" id="UP000198901">
    <property type="component" value="Unassembled WGS sequence"/>
</dbReference>
<sequence length="234" mass="25243">MKLALAQFRPVPGDLPANRERHLAFVSDAVAAGADAIVFPELSLSGYEPRLAPACALRAADAFLDPFQERADRTGIVIGAGMPVTGEKGLHIGLVFFQPGKPRQTYTKKYLHPDEEPFFKPGTAEAAIQIGQEWLIPAICYEISIPQHASDALADKRGIYLASVAKTEKGMDAAWKRLPQIAREYGVPAAIVNCLGPNDDFTGAGRTAAWAADGLLIRQLDGETERLLIIHTGN</sequence>
<name>A0A1G9RH89_9BACT</name>
<dbReference type="InterPro" id="IPR003010">
    <property type="entry name" value="C-N_Hydrolase"/>
</dbReference>
<dbReference type="PANTHER" id="PTHR43674">
    <property type="entry name" value="NITRILASE C965.09-RELATED"/>
    <property type="match status" value="1"/>
</dbReference>
<dbReference type="InterPro" id="IPR050345">
    <property type="entry name" value="Aliph_Amidase/BUP"/>
</dbReference>
<gene>
    <name evidence="3" type="ORF">SAMN04488090_2885</name>
</gene>
<dbReference type="STRING" id="563176.SAMN04488090_2885"/>
<evidence type="ECO:0000256" key="1">
    <source>
        <dbReference type="ARBA" id="ARBA00022801"/>
    </source>
</evidence>
<dbReference type="SUPFAM" id="SSF56317">
    <property type="entry name" value="Carbon-nitrogen hydrolase"/>
    <property type="match status" value="1"/>
</dbReference>
<dbReference type="GO" id="GO:0033388">
    <property type="term" value="P:putrescine biosynthetic process from arginine"/>
    <property type="evidence" value="ECO:0007669"/>
    <property type="project" value="TreeGrafter"/>
</dbReference>
<feature type="domain" description="CN hydrolase" evidence="2">
    <location>
        <begin position="1"/>
        <end position="234"/>
    </location>
</feature>
<organism evidence="3 4">
    <name type="scientific">Siphonobacter aquaeclarae</name>
    <dbReference type="NCBI Taxonomy" id="563176"/>
    <lineage>
        <taxon>Bacteria</taxon>
        <taxon>Pseudomonadati</taxon>
        <taxon>Bacteroidota</taxon>
        <taxon>Cytophagia</taxon>
        <taxon>Cytophagales</taxon>
        <taxon>Cytophagaceae</taxon>
        <taxon>Siphonobacter</taxon>
    </lineage>
</organism>
<reference evidence="3 4" key="1">
    <citation type="submission" date="2016-10" db="EMBL/GenBank/DDBJ databases">
        <authorList>
            <person name="de Groot N.N."/>
        </authorList>
    </citation>
    <scope>NUCLEOTIDE SEQUENCE [LARGE SCALE GENOMIC DNA]</scope>
    <source>
        <strain evidence="3 4">DSM 21668</strain>
    </source>
</reference>
<proteinExistence type="predicted"/>
<dbReference type="GO" id="GO:0050126">
    <property type="term" value="F:N-carbamoylputrescine amidase activity"/>
    <property type="evidence" value="ECO:0007669"/>
    <property type="project" value="TreeGrafter"/>
</dbReference>
<dbReference type="Gene3D" id="3.60.110.10">
    <property type="entry name" value="Carbon-nitrogen hydrolase"/>
    <property type="match status" value="1"/>
</dbReference>
<dbReference type="Pfam" id="PF00795">
    <property type="entry name" value="CN_hydrolase"/>
    <property type="match status" value="1"/>
</dbReference>
<evidence type="ECO:0000259" key="2">
    <source>
        <dbReference type="PROSITE" id="PS50263"/>
    </source>
</evidence>
<dbReference type="OrthoDB" id="9803818at2"/>
<evidence type="ECO:0000313" key="4">
    <source>
        <dbReference type="Proteomes" id="UP000198901"/>
    </source>
</evidence>
<dbReference type="PANTHER" id="PTHR43674:SF2">
    <property type="entry name" value="BETA-UREIDOPROPIONASE"/>
    <property type="match status" value="1"/>
</dbReference>
<keyword evidence="1 3" id="KW-0378">Hydrolase</keyword>